<comment type="similarity">
    <text evidence="4 20">Belongs to the glycosyltransferase 2 family. GalNAc-T subfamily.</text>
</comment>
<dbReference type="GO" id="GO:0004653">
    <property type="term" value="F:polypeptide N-acetylgalactosaminyltransferase activity"/>
    <property type="evidence" value="ECO:0007669"/>
    <property type="project" value="UniProtKB-EC"/>
</dbReference>
<dbReference type="EC" id="2.4.1.-" evidence="20"/>
<evidence type="ECO:0000256" key="4">
    <source>
        <dbReference type="ARBA" id="ARBA00005680"/>
    </source>
</evidence>
<evidence type="ECO:0000256" key="8">
    <source>
        <dbReference type="ARBA" id="ARBA00022692"/>
    </source>
</evidence>
<keyword evidence="9" id="KW-0479">Metal-binding</keyword>
<keyword evidence="14" id="KW-0472">Membrane</keyword>
<dbReference type="CDD" id="cd23439">
    <property type="entry name" value="beta-trefoil_Ricin_GALNT10-like"/>
    <property type="match status" value="1"/>
</dbReference>
<keyword evidence="10 20" id="KW-0430">Lectin</keyword>
<dbReference type="CDD" id="cd02510">
    <property type="entry name" value="pp-GalNAc-T"/>
    <property type="match status" value="1"/>
</dbReference>
<dbReference type="Gene3D" id="2.80.10.50">
    <property type="match status" value="1"/>
</dbReference>
<dbReference type="GO" id="GO:0000139">
    <property type="term" value="C:Golgi membrane"/>
    <property type="evidence" value="ECO:0007669"/>
    <property type="project" value="UniProtKB-SubCell"/>
</dbReference>
<dbReference type="AlphaFoldDB" id="A0A4D5RP13"/>
<evidence type="ECO:0000256" key="9">
    <source>
        <dbReference type="ARBA" id="ARBA00022723"/>
    </source>
</evidence>
<dbReference type="Pfam" id="PF00652">
    <property type="entry name" value="Ricin_B_lectin"/>
    <property type="match status" value="1"/>
</dbReference>
<dbReference type="SUPFAM" id="SSF53448">
    <property type="entry name" value="Nucleotide-diphospho-sugar transferases"/>
    <property type="match status" value="1"/>
</dbReference>
<evidence type="ECO:0000256" key="12">
    <source>
        <dbReference type="ARBA" id="ARBA00022989"/>
    </source>
</evidence>
<protein>
    <recommendedName>
        <fullName evidence="5 20">Polypeptide N-acetylgalactosaminyltransferase</fullName>
        <ecNumber evidence="20">2.4.1.-</ecNumber>
    </recommendedName>
    <alternativeName>
        <fullName evidence="20">Protein-UDP acetylgalactosaminyltransferase</fullName>
    </alternativeName>
</protein>
<dbReference type="VEuPathDB" id="VectorBase:ISCI008343"/>
<evidence type="ECO:0000256" key="10">
    <source>
        <dbReference type="ARBA" id="ARBA00022734"/>
    </source>
</evidence>
<keyword evidence="16" id="KW-0325">Glycoprotein</keyword>
<keyword evidence="15 20" id="KW-1015">Disulfide bond</keyword>
<evidence type="ECO:0000256" key="2">
    <source>
        <dbReference type="ARBA" id="ARBA00004323"/>
    </source>
</evidence>
<keyword evidence="13 20" id="KW-0333">Golgi apparatus</keyword>
<dbReference type="GO" id="GO:0006493">
    <property type="term" value="P:protein O-linked glycosylation"/>
    <property type="evidence" value="ECO:0007669"/>
    <property type="project" value="UniProtKB-ARBA"/>
</dbReference>
<dbReference type="SMART" id="SM00458">
    <property type="entry name" value="RICIN"/>
    <property type="match status" value="1"/>
</dbReference>
<comment type="catalytic activity">
    <reaction evidence="18">
        <text>L-threonyl-[protein] + UDP-N-acetyl-alpha-D-galactosamine = a 3-O-[N-acetyl-alpha-D-galactosaminyl]-L-threonyl-[protein] + UDP + H(+)</text>
        <dbReference type="Rhea" id="RHEA:52424"/>
        <dbReference type="Rhea" id="RHEA-COMP:11060"/>
        <dbReference type="Rhea" id="RHEA-COMP:11689"/>
        <dbReference type="ChEBI" id="CHEBI:15378"/>
        <dbReference type="ChEBI" id="CHEBI:30013"/>
        <dbReference type="ChEBI" id="CHEBI:58223"/>
        <dbReference type="ChEBI" id="CHEBI:67138"/>
        <dbReference type="ChEBI" id="CHEBI:87075"/>
        <dbReference type="EC" id="2.4.1.41"/>
    </reaction>
</comment>
<evidence type="ECO:0000256" key="11">
    <source>
        <dbReference type="ARBA" id="ARBA00022968"/>
    </source>
</evidence>
<keyword evidence="7 20" id="KW-0808">Transferase</keyword>
<feature type="domain" description="Ricin B lectin" evidence="22">
    <location>
        <begin position="480"/>
        <end position="610"/>
    </location>
</feature>
<proteinExistence type="inferred from homology"/>
<keyword evidence="12" id="KW-1133">Transmembrane helix</keyword>
<feature type="region of interest" description="Disordered" evidence="21">
    <location>
        <begin position="72"/>
        <end position="95"/>
    </location>
</feature>
<dbReference type="InterPro" id="IPR029044">
    <property type="entry name" value="Nucleotide-diphossugar_trans"/>
</dbReference>
<dbReference type="PROSITE" id="PS50231">
    <property type="entry name" value="RICIN_B_LECTIN"/>
    <property type="match status" value="1"/>
</dbReference>
<dbReference type="InterPro" id="IPR000772">
    <property type="entry name" value="Ricin_B_lectin"/>
</dbReference>
<evidence type="ECO:0000256" key="16">
    <source>
        <dbReference type="ARBA" id="ARBA00023180"/>
    </source>
</evidence>
<name>A0A4D5RP13_IXOSC</name>
<dbReference type="VEuPathDB" id="VectorBase:ISCP_020291"/>
<dbReference type="SUPFAM" id="SSF50370">
    <property type="entry name" value="Ricin B-like lectins"/>
    <property type="match status" value="1"/>
</dbReference>
<dbReference type="Pfam" id="PF00535">
    <property type="entry name" value="Glycos_transf_2"/>
    <property type="match status" value="1"/>
</dbReference>
<dbReference type="FunFam" id="2.80.10.50:FF:000011">
    <property type="entry name" value="Polypeptide N-acetylgalactosaminyltransferase"/>
    <property type="match status" value="1"/>
</dbReference>
<dbReference type="VEuPathDB" id="VectorBase:ISCI008344"/>
<dbReference type="PANTHER" id="PTHR11675:SF134">
    <property type="entry name" value="N-ACETYLGALACTOSAMINYLTRANSFERASE 4-RELATED"/>
    <property type="match status" value="1"/>
</dbReference>
<evidence type="ECO:0000256" key="1">
    <source>
        <dbReference type="ARBA" id="ARBA00001936"/>
    </source>
</evidence>
<comment type="cofactor">
    <cofactor evidence="1 20">
        <name>Mn(2+)</name>
        <dbReference type="ChEBI" id="CHEBI:29035"/>
    </cofactor>
</comment>
<comment type="subcellular location">
    <subcellularLocation>
        <location evidence="2 20">Golgi apparatus membrane</location>
        <topology evidence="2 20">Single-pass type II membrane protein</topology>
    </subcellularLocation>
</comment>
<evidence type="ECO:0000256" key="18">
    <source>
        <dbReference type="ARBA" id="ARBA00050905"/>
    </source>
</evidence>
<reference evidence="23" key="1">
    <citation type="submission" date="2019-04" db="EMBL/GenBank/DDBJ databases">
        <title>An insight into the mialome of Ixodes scapularis.</title>
        <authorList>
            <person name="Ribeiro J.M."/>
            <person name="Mather T.N."/>
            <person name="Karim S."/>
        </authorList>
    </citation>
    <scope>NUCLEOTIDE SEQUENCE</scope>
</reference>
<dbReference type="PANTHER" id="PTHR11675">
    <property type="entry name" value="N-ACETYLGALACTOSAMINYLTRANSFERASE"/>
    <property type="match status" value="1"/>
</dbReference>
<dbReference type="VEuPathDB" id="VectorBase:ISCW008344"/>
<keyword evidence="8" id="KW-0812">Transmembrane</keyword>
<dbReference type="GO" id="GO:0030246">
    <property type="term" value="F:carbohydrate binding"/>
    <property type="evidence" value="ECO:0007669"/>
    <property type="project" value="UniProtKB-KW"/>
</dbReference>
<dbReference type="GO" id="GO:0046872">
    <property type="term" value="F:metal ion binding"/>
    <property type="evidence" value="ECO:0007669"/>
    <property type="project" value="UniProtKB-KW"/>
</dbReference>
<comment type="pathway">
    <text evidence="3 20">Protein modification; protein glycosylation.</text>
</comment>
<evidence type="ECO:0000256" key="13">
    <source>
        <dbReference type="ARBA" id="ARBA00023034"/>
    </source>
</evidence>
<keyword evidence="11" id="KW-0735">Signal-anchor</keyword>
<dbReference type="UniPathway" id="UPA00378"/>
<evidence type="ECO:0000259" key="22">
    <source>
        <dbReference type="SMART" id="SM00458"/>
    </source>
</evidence>
<dbReference type="EMBL" id="GHJT01004867">
    <property type="protein sequence ID" value="MOY38838.1"/>
    <property type="molecule type" value="Transcribed_RNA"/>
</dbReference>
<dbReference type="InterPro" id="IPR045885">
    <property type="entry name" value="GalNAc-T"/>
</dbReference>
<evidence type="ECO:0000256" key="19">
    <source>
        <dbReference type="ARBA" id="ARBA00052209"/>
    </source>
</evidence>
<evidence type="ECO:0000256" key="17">
    <source>
        <dbReference type="ARBA" id="ARBA00023211"/>
    </source>
</evidence>
<comment type="catalytic activity">
    <reaction evidence="19">
        <text>L-seryl-[protein] + UDP-N-acetyl-alpha-D-galactosamine = a 3-O-[N-acetyl-alpha-D-galactosaminyl]-L-seryl-[protein] + UDP + H(+)</text>
        <dbReference type="Rhea" id="RHEA:23956"/>
        <dbReference type="Rhea" id="RHEA-COMP:9863"/>
        <dbReference type="Rhea" id="RHEA-COMP:12788"/>
        <dbReference type="ChEBI" id="CHEBI:15378"/>
        <dbReference type="ChEBI" id="CHEBI:29999"/>
        <dbReference type="ChEBI" id="CHEBI:53604"/>
        <dbReference type="ChEBI" id="CHEBI:58223"/>
        <dbReference type="ChEBI" id="CHEBI:67138"/>
        <dbReference type="EC" id="2.4.1.41"/>
    </reaction>
</comment>
<dbReference type="OrthoDB" id="6159198at2759"/>
<sequence length="620" mass="70599">MRRNTKKLLKLVTTALLVVLCTSLLFRTFVSYQMLDYVPGGSFLPRAPRDAANDVAAPRVFSKPAAATGDKASEIKAAAKPSSDAGGSTEKDRDWHNYPQMQKEASAKGPGEQGLAFFLPAGLEQKKEQLYKVNGFNALASDFISLNRSLPDIRHPGCRKKRYVKELPTASVVVPFHNEHWTTLLRTATSVLNRSPPGLIKEIILADDFSNKDQLKKPLEDYIAKHFTNVHVVRATKREGLIRARLMGARQATGDVLIFLDSHTEANTNWLPPLLEPIAKDYRTVVCPFIDVIDYETFAYRAQDEGARGSFDWELYYKRLPLLPDDLAKPTEPFKSPVMAGGLFAISRKYFWELGGYDEGLDVWGGEQYELSFKIWQCGGTMVDAPCSRVGHIYRKFAPFPNPGIGDFVGRNYRRVAEVWMDEYKEHLYHRRPHYRHLDPGDLTAQKALRKRLNCKSFKWFMEQVAFDQPSKYPAVEPPDYAWGEVRNEESGLCIDTQFKGQNERFSLAPCLKDQRGRSGEQQLVLTWHKDVRPAKRSVCFDVSSSDVHAPVMLWSCHGMHGNQLWKYDTVTKHLFHPITANCLDCDAKSHEVFMSICDSDVRTQRWLFEHVNETALANW</sequence>
<accession>A0A4D5RP13</accession>
<evidence type="ECO:0000256" key="7">
    <source>
        <dbReference type="ARBA" id="ARBA00022679"/>
    </source>
</evidence>
<dbReference type="InterPro" id="IPR035992">
    <property type="entry name" value="Ricin_B-like_lectins"/>
</dbReference>
<keyword evidence="17 20" id="KW-0464">Manganese</keyword>
<evidence type="ECO:0000256" key="5">
    <source>
        <dbReference type="ARBA" id="ARBA00012644"/>
    </source>
</evidence>
<evidence type="ECO:0000256" key="14">
    <source>
        <dbReference type="ARBA" id="ARBA00023136"/>
    </source>
</evidence>
<evidence type="ECO:0000313" key="23">
    <source>
        <dbReference type="EMBL" id="MOY38838.1"/>
    </source>
</evidence>
<evidence type="ECO:0000256" key="6">
    <source>
        <dbReference type="ARBA" id="ARBA00022676"/>
    </source>
</evidence>
<evidence type="ECO:0000256" key="15">
    <source>
        <dbReference type="ARBA" id="ARBA00023157"/>
    </source>
</evidence>
<evidence type="ECO:0000256" key="21">
    <source>
        <dbReference type="SAM" id="MobiDB-lite"/>
    </source>
</evidence>
<evidence type="ECO:0000256" key="3">
    <source>
        <dbReference type="ARBA" id="ARBA00004922"/>
    </source>
</evidence>
<dbReference type="VEuPathDB" id="VectorBase:ISCW008343"/>
<dbReference type="FunFam" id="3.90.550.10:FF:000029">
    <property type="entry name" value="Polypeptide N-acetylgalactosaminyltransferase"/>
    <property type="match status" value="1"/>
</dbReference>
<keyword evidence="6 20" id="KW-0328">Glycosyltransferase</keyword>
<organism evidence="23">
    <name type="scientific">Ixodes scapularis</name>
    <name type="common">Black-legged tick</name>
    <name type="synonym">Deer tick</name>
    <dbReference type="NCBI Taxonomy" id="6945"/>
    <lineage>
        <taxon>Eukaryota</taxon>
        <taxon>Metazoa</taxon>
        <taxon>Ecdysozoa</taxon>
        <taxon>Arthropoda</taxon>
        <taxon>Chelicerata</taxon>
        <taxon>Arachnida</taxon>
        <taxon>Acari</taxon>
        <taxon>Parasitiformes</taxon>
        <taxon>Ixodida</taxon>
        <taxon>Ixodoidea</taxon>
        <taxon>Ixodidae</taxon>
        <taxon>Ixodinae</taxon>
        <taxon>Ixodes</taxon>
    </lineage>
</organism>
<dbReference type="Gene3D" id="3.90.550.10">
    <property type="entry name" value="Spore Coat Polysaccharide Biosynthesis Protein SpsA, Chain A"/>
    <property type="match status" value="1"/>
</dbReference>
<evidence type="ECO:0000256" key="20">
    <source>
        <dbReference type="RuleBase" id="RU361242"/>
    </source>
</evidence>
<dbReference type="InterPro" id="IPR001173">
    <property type="entry name" value="Glyco_trans_2-like"/>
</dbReference>